<dbReference type="AlphaFoldDB" id="A0A5J5BR52"/>
<reference evidence="1 2" key="1">
    <citation type="submission" date="2019-09" db="EMBL/GenBank/DDBJ databases">
        <title>A chromosome-level genome assembly of the Chinese tupelo Nyssa sinensis.</title>
        <authorList>
            <person name="Yang X."/>
            <person name="Kang M."/>
            <person name="Yang Y."/>
            <person name="Xiong H."/>
            <person name="Wang M."/>
            <person name="Zhang Z."/>
            <person name="Wang Z."/>
            <person name="Wu H."/>
            <person name="Ma T."/>
            <person name="Liu J."/>
            <person name="Xi Z."/>
        </authorList>
    </citation>
    <scope>NUCLEOTIDE SEQUENCE [LARGE SCALE GENOMIC DNA]</scope>
    <source>
        <strain evidence="1">J267</strain>
        <tissue evidence="1">Leaf</tissue>
    </source>
</reference>
<name>A0A5J5BR52_9ASTE</name>
<organism evidence="1 2">
    <name type="scientific">Nyssa sinensis</name>
    <dbReference type="NCBI Taxonomy" id="561372"/>
    <lineage>
        <taxon>Eukaryota</taxon>
        <taxon>Viridiplantae</taxon>
        <taxon>Streptophyta</taxon>
        <taxon>Embryophyta</taxon>
        <taxon>Tracheophyta</taxon>
        <taxon>Spermatophyta</taxon>
        <taxon>Magnoliopsida</taxon>
        <taxon>eudicotyledons</taxon>
        <taxon>Gunneridae</taxon>
        <taxon>Pentapetalae</taxon>
        <taxon>asterids</taxon>
        <taxon>Cornales</taxon>
        <taxon>Nyssaceae</taxon>
        <taxon>Nyssa</taxon>
    </lineage>
</organism>
<dbReference type="EMBL" id="CM018033">
    <property type="protein sequence ID" value="KAA8545455.1"/>
    <property type="molecule type" value="Genomic_DNA"/>
</dbReference>
<proteinExistence type="predicted"/>
<evidence type="ECO:0000313" key="2">
    <source>
        <dbReference type="Proteomes" id="UP000325577"/>
    </source>
</evidence>
<gene>
    <name evidence="1" type="ORF">F0562_020239</name>
</gene>
<sequence length="152" mass="17431">MMVINRIMDLMMVISEIMKGNSTALVVIGRDRSVAMGVVEEEVVGEEVNQMKIMDLEMRVKLLRQSIVKKTVVGAEKNALATSVVSKAAECKRKKLDQVTAQYNLKNKTQEEEEEEYNEITLEEYEKLLIEKKEGFGSLKRQERKSILDKDF</sequence>
<dbReference type="Proteomes" id="UP000325577">
    <property type="component" value="Linkage Group LG10"/>
</dbReference>
<accession>A0A5J5BR52</accession>
<protein>
    <submittedName>
        <fullName evidence="1">Uncharacterized protein</fullName>
    </submittedName>
</protein>
<keyword evidence="2" id="KW-1185">Reference proteome</keyword>
<evidence type="ECO:0000313" key="1">
    <source>
        <dbReference type="EMBL" id="KAA8545455.1"/>
    </source>
</evidence>